<dbReference type="Proteomes" id="UP000192486">
    <property type="component" value="Chromosome"/>
</dbReference>
<keyword evidence="1" id="KW-0812">Transmembrane</keyword>
<keyword evidence="1" id="KW-1133">Transmembrane helix</keyword>
<organism evidence="2 3">
    <name type="scientific">Sporosarcina ureae</name>
    <dbReference type="NCBI Taxonomy" id="1571"/>
    <lineage>
        <taxon>Bacteria</taxon>
        <taxon>Bacillati</taxon>
        <taxon>Bacillota</taxon>
        <taxon>Bacilli</taxon>
        <taxon>Bacillales</taxon>
        <taxon>Caryophanaceae</taxon>
        <taxon>Sporosarcina</taxon>
    </lineage>
</organism>
<sequence>MYSTYGYWRSLVYPDRLAVEIGQGTVTGFKRRVFSVFILGIILFVLRDMWGMNTGTMTYILANGSLDEFTIGRITALVGAILWAIIYMSFHFWGVAWILSMLTKIPFKPLLKLQLVVTGLLLIEKLINFLIFAVAGKTAAVSILSFGPLAVTFLDNWYIILFVNQLTIFSALIVAVQYRFISFSKVETSLVGEEVVEHKGIRKQALWMLIALQVVFALITAAVGFAPIEKMLNLLMIGGL</sequence>
<dbReference type="EMBL" id="CP015108">
    <property type="protein sequence ID" value="ARF14883.1"/>
    <property type="molecule type" value="Genomic_DNA"/>
</dbReference>
<keyword evidence="1" id="KW-0472">Membrane</keyword>
<proteinExistence type="predicted"/>
<reference evidence="2 3" key="1">
    <citation type="submission" date="2016-04" db="EMBL/GenBank/DDBJ databases">
        <title>Comparative Genomics and Epigenetics of Sporosarcina ureae.</title>
        <authorList>
            <person name="Oliver A.S."/>
            <person name="Cooper K.K."/>
        </authorList>
    </citation>
    <scope>NUCLEOTIDE SEQUENCE [LARGE SCALE GENOMIC DNA]</scope>
    <source>
        <strain evidence="2 3">S204</strain>
    </source>
</reference>
<feature type="transmembrane region" description="Helical" evidence="1">
    <location>
        <begin position="206"/>
        <end position="228"/>
    </location>
</feature>
<feature type="transmembrane region" description="Helical" evidence="1">
    <location>
        <begin position="33"/>
        <end position="50"/>
    </location>
</feature>
<accession>A0ABN4YS59</accession>
<name>A0ABN4YS59_SPOUR</name>
<dbReference type="RefSeq" id="WP_029055270.1">
    <property type="nucleotide sequence ID" value="NZ_CP015108.1"/>
</dbReference>
<gene>
    <name evidence="2" type="ORF">SporoS204_12410</name>
</gene>
<evidence type="ECO:0000256" key="1">
    <source>
        <dbReference type="SAM" id="Phobius"/>
    </source>
</evidence>
<evidence type="ECO:0000313" key="3">
    <source>
        <dbReference type="Proteomes" id="UP000192486"/>
    </source>
</evidence>
<protein>
    <submittedName>
        <fullName evidence="2">Uncharacterized protein</fullName>
    </submittedName>
</protein>
<feature type="transmembrane region" description="Helical" evidence="1">
    <location>
        <begin position="111"/>
        <end position="136"/>
    </location>
</feature>
<keyword evidence="3" id="KW-1185">Reference proteome</keyword>
<evidence type="ECO:0000313" key="2">
    <source>
        <dbReference type="EMBL" id="ARF14883.1"/>
    </source>
</evidence>
<feature type="transmembrane region" description="Helical" evidence="1">
    <location>
        <begin position="70"/>
        <end position="99"/>
    </location>
</feature>
<feature type="transmembrane region" description="Helical" evidence="1">
    <location>
        <begin position="156"/>
        <end position="176"/>
    </location>
</feature>